<feature type="chain" id="PRO_5040913762" description="LPXTG cell wall anchor domain-containing protein" evidence="2">
    <location>
        <begin position="28"/>
        <end position="120"/>
    </location>
</feature>
<name>A0A9X3MTV5_9ACTN</name>
<keyword evidence="2" id="KW-0732">Signal</keyword>
<reference evidence="3" key="1">
    <citation type="submission" date="2022-10" db="EMBL/GenBank/DDBJ databases">
        <title>The WGS of Solirubrobacter ginsenosidimutans DSM 21036.</title>
        <authorList>
            <person name="Jiang Z."/>
        </authorList>
    </citation>
    <scope>NUCLEOTIDE SEQUENCE</scope>
    <source>
        <strain evidence="3">DSM 21036</strain>
    </source>
</reference>
<evidence type="ECO:0000256" key="2">
    <source>
        <dbReference type="SAM" id="SignalP"/>
    </source>
</evidence>
<organism evidence="3 4">
    <name type="scientific">Solirubrobacter ginsenosidimutans</name>
    <dbReference type="NCBI Taxonomy" id="490573"/>
    <lineage>
        <taxon>Bacteria</taxon>
        <taxon>Bacillati</taxon>
        <taxon>Actinomycetota</taxon>
        <taxon>Thermoleophilia</taxon>
        <taxon>Solirubrobacterales</taxon>
        <taxon>Solirubrobacteraceae</taxon>
        <taxon>Solirubrobacter</taxon>
    </lineage>
</organism>
<proteinExistence type="predicted"/>
<gene>
    <name evidence="3" type="ORF">OM076_04985</name>
</gene>
<sequence length="120" mass="11872">MPLGPRLRRGLAAGAAIVALTPASAFAQGAGDDQYSDPFGSDQEKATPTATPRAPTATATPVPAQAAATPVPSQPGPAATPAPPGPRLPYTGVEDWLTGGGGALLLGAGLILRARLREPS</sequence>
<feature type="compositionally biased region" description="Low complexity" evidence="1">
    <location>
        <begin position="46"/>
        <end position="71"/>
    </location>
</feature>
<evidence type="ECO:0000313" key="3">
    <source>
        <dbReference type="EMBL" id="MDA0159608.1"/>
    </source>
</evidence>
<keyword evidence="4" id="KW-1185">Reference proteome</keyword>
<protein>
    <recommendedName>
        <fullName evidence="5">LPXTG cell wall anchor domain-containing protein</fullName>
    </recommendedName>
</protein>
<evidence type="ECO:0000313" key="4">
    <source>
        <dbReference type="Proteomes" id="UP001149140"/>
    </source>
</evidence>
<feature type="region of interest" description="Disordered" evidence="1">
    <location>
        <begin position="27"/>
        <end position="93"/>
    </location>
</feature>
<dbReference type="RefSeq" id="WP_270038368.1">
    <property type="nucleotide sequence ID" value="NZ_JAPDOD010000003.1"/>
</dbReference>
<evidence type="ECO:0000256" key="1">
    <source>
        <dbReference type="SAM" id="MobiDB-lite"/>
    </source>
</evidence>
<feature type="compositionally biased region" description="Pro residues" evidence="1">
    <location>
        <begin position="72"/>
        <end position="87"/>
    </location>
</feature>
<dbReference type="Proteomes" id="UP001149140">
    <property type="component" value="Unassembled WGS sequence"/>
</dbReference>
<dbReference type="EMBL" id="JAPDOD010000003">
    <property type="protein sequence ID" value="MDA0159608.1"/>
    <property type="molecule type" value="Genomic_DNA"/>
</dbReference>
<evidence type="ECO:0008006" key="5">
    <source>
        <dbReference type="Google" id="ProtNLM"/>
    </source>
</evidence>
<feature type="signal peptide" evidence="2">
    <location>
        <begin position="1"/>
        <end position="27"/>
    </location>
</feature>
<dbReference type="AlphaFoldDB" id="A0A9X3MTV5"/>
<accession>A0A9X3MTV5</accession>
<comment type="caution">
    <text evidence="3">The sequence shown here is derived from an EMBL/GenBank/DDBJ whole genome shotgun (WGS) entry which is preliminary data.</text>
</comment>